<dbReference type="EMBL" id="LR798395">
    <property type="protein sequence ID" value="CAB5228944.1"/>
    <property type="molecule type" value="Genomic_DNA"/>
</dbReference>
<evidence type="ECO:0000313" key="5">
    <source>
        <dbReference type="EMBL" id="CAB4172034.1"/>
    </source>
</evidence>
<dbReference type="EMBL" id="LR797305">
    <property type="protein sequence ID" value="CAB4200721.1"/>
    <property type="molecule type" value="Genomic_DNA"/>
</dbReference>
<sequence length="182" mass="21059">MKITIVQNKILEIPKWGSTSILRPEKMLLKLSMLEHGWMQPLVVRLSDNMIIDGYQRYLISLEDEKFIKKHGSMIPVIFHDVDEIEAMVLHVRLNRARGSVNSYGLSKLVKRIVASKRYDENDLSNLFLMHDDEIDLLMSDGLLKKKNWSKYEYSRAWVPIEVAKPVADGAVVIERPPNADR</sequence>
<dbReference type="EMBL" id="LR796443">
    <property type="protein sequence ID" value="CAB4145247.1"/>
    <property type="molecule type" value="Genomic_DNA"/>
</dbReference>
<dbReference type="EMBL" id="LR796961">
    <property type="protein sequence ID" value="CAB4178356.1"/>
    <property type="molecule type" value="Genomic_DNA"/>
</dbReference>
<dbReference type="EMBL" id="LR797177">
    <property type="protein sequence ID" value="CAB4191678.1"/>
    <property type="molecule type" value="Genomic_DNA"/>
</dbReference>
<dbReference type="EMBL" id="LR796644">
    <property type="protein sequence ID" value="CAB4155795.1"/>
    <property type="molecule type" value="Genomic_DNA"/>
</dbReference>
<gene>
    <name evidence="6" type="ORF">UFOVP1002_107</name>
    <name evidence="7" type="ORF">UFOVP1217_88</name>
    <name evidence="8" type="ORF">UFOVP1343_72</name>
    <name evidence="9" type="ORF">UFOVP1438_121</name>
    <name evidence="12" type="ORF">UFOVP1541_64</name>
    <name evidence="10" type="ORF">UFOVP1592_117</name>
    <name evidence="1" type="ORF">UFOVP465_166</name>
    <name evidence="2" type="ORF">UFOVP666_24</name>
    <name evidence="3" type="ORF">UFOVP727_101</name>
    <name evidence="11" type="ORF">UFOVP741_104</name>
    <name evidence="4" type="ORF">UFOVP819_52</name>
    <name evidence="5" type="ORF">UFOVP926_35</name>
</gene>
<evidence type="ECO:0000313" key="7">
    <source>
        <dbReference type="EMBL" id="CAB4191678.1"/>
    </source>
</evidence>
<proteinExistence type="predicted"/>
<evidence type="ECO:0000313" key="3">
    <source>
        <dbReference type="EMBL" id="CAB4160239.1"/>
    </source>
</evidence>
<evidence type="ECO:0000313" key="1">
    <source>
        <dbReference type="EMBL" id="CAB4145247.1"/>
    </source>
</evidence>
<dbReference type="EMBL" id="LR796762">
    <property type="protein sequence ID" value="CAB4164672.1"/>
    <property type="molecule type" value="Genomic_DNA"/>
</dbReference>
<dbReference type="EMBL" id="LR797395">
    <property type="protein sequence ID" value="CAB4213167.1"/>
    <property type="molecule type" value="Genomic_DNA"/>
</dbReference>
<name>A0A6J5MHN8_9CAUD</name>
<accession>A0A6J5MHN8</accession>
<evidence type="ECO:0000313" key="6">
    <source>
        <dbReference type="EMBL" id="CAB4178356.1"/>
    </source>
</evidence>
<dbReference type="EMBL" id="LR798341">
    <property type="protein sequence ID" value="CAB5225175.1"/>
    <property type="molecule type" value="Genomic_DNA"/>
</dbReference>
<evidence type="ECO:0000313" key="2">
    <source>
        <dbReference type="EMBL" id="CAB4155795.1"/>
    </source>
</evidence>
<dbReference type="EMBL" id="LR796878">
    <property type="protein sequence ID" value="CAB4172034.1"/>
    <property type="molecule type" value="Genomic_DNA"/>
</dbReference>
<evidence type="ECO:0000313" key="10">
    <source>
        <dbReference type="EMBL" id="CAB4217892.1"/>
    </source>
</evidence>
<reference evidence="1" key="1">
    <citation type="submission" date="2020-04" db="EMBL/GenBank/DDBJ databases">
        <authorList>
            <person name="Chiriac C."/>
            <person name="Salcher M."/>
            <person name="Ghai R."/>
            <person name="Kavagutti S V."/>
        </authorList>
    </citation>
    <scope>NUCLEOTIDE SEQUENCE</scope>
</reference>
<evidence type="ECO:0000313" key="8">
    <source>
        <dbReference type="EMBL" id="CAB4200721.1"/>
    </source>
</evidence>
<dbReference type="EMBL" id="LR796698">
    <property type="protein sequence ID" value="CAB4160239.1"/>
    <property type="molecule type" value="Genomic_DNA"/>
</dbReference>
<dbReference type="InterPro" id="IPR036086">
    <property type="entry name" value="ParB/Sulfiredoxin_sf"/>
</dbReference>
<evidence type="ECO:0000313" key="11">
    <source>
        <dbReference type="EMBL" id="CAB5225175.1"/>
    </source>
</evidence>
<dbReference type="EMBL" id="LR797452">
    <property type="protein sequence ID" value="CAB4217892.1"/>
    <property type="molecule type" value="Genomic_DNA"/>
</dbReference>
<dbReference type="SUPFAM" id="SSF110849">
    <property type="entry name" value="ParB/Sulfiredoxin"/>
    <property type="match status" value="1"/>
</dbReference>
<protein>
    <submittedName>
        <fullName evidence="1">ParB/Sulfiredoxin</fullName>
    </submittedName>
</protein>
<evidence type="ECO:0000313" key="9">
    <source>
        <dbReference type="EMBL" id="CAB4213167.1"/>
    </source>
</evidence>
<organism evidence="1">
    <name type="scientific">uncultured Caudovirales phage</name>
    <dbReference type="NCBI Taxonomy" id="2100421"/>
    <lineage>
        <taxon>Viruses</taxon>
        <taxon>Duplodnaviria</taxon>
        <taxon>Heunggongvirae</taxon>
        <taxon>Uroviricota</taxon>
        <taxon>Caudoviricetes</taxon>
        <taxon>Peduoviridae</taxon>
        <taxon>Maltschvirus</taxon>
        <taxon>Maltschvirus maltsch</taxon>
    </lineage>
</organism>
<evidence type="ECO:0000313" key="4">
    <source>
        <dbReference type="EMBL" id="CAB4164672.1"/>
    </source>
</evidence>
<evidence type="ECO:0000313" key="12">
    <source>
        <dbReference type="EMBL" id="CAB5228944.1"/>
    </source>
</evidence>